<evidence type="ECO:0000313" key="2">
    <source>
        <dbReference type="EMBL" id="HAR55827.1"/>
    </source>
</evidence>
<dbReference type="EMBL" id="DMUP01000074">
    <property type="protein sequence ID" value="HAR55827.1"/>
    <property type="molecule type" value="Genomic_DNA"/>
</dbReference>
<keyword evidence="1" id="KW-0472">Membrane</keyword>
<sequence>MLQLHSFLLYTHILAGALAMVLFVIPMVARKGSLNHRKYGRFYTYTMYVLAISALVMSVMVLVAPTYFKGQLINQSTSPEDTLATVRMFWTLLLFLSLLTFTSIHHANRVLQTKGNRAPLRKWHYVAMPVLLMVVASVLFVQGILMAQHALVSPYLHFIFAVLGIVNGYQMLSYIFSQNVARNRWLIEHLSSMCGSGIAVYTAFFAFGARHALAHIGQWQLLFWVMPGVLGGVAIYFYSKKYEALNVRKGV</sequence>
<keyword evidence="1" id="KW-0812">Transmembrane</keyword>
<feature type="transmembrane region" description="Helical" evidence="1">
    <location>
        <begin position="155"/>
        <end position="177"/>
    </location>
</feature>
<name>A0A348WMR5_9GAMM</name>
<feature type="transmembrane region" description="Helical" evidence="1">
    <location>
        <begin position="88"/>
        <end position="104"/>
    </location>
</feature>
<comment type="caution">
    <text evidence="2">The sequence shown here is derived from an EMBL/GenBank/DDBJ whole genome shotgun (WGS) entry which is preliminary data.</text>
</comment>
<feature type="transmembrane region" description="Helical" evidence="1">
    <location>
        <begin position="6"/>
        <end position="25"/>
    </location>
</feature>
<accession>A0A348WMR5</accession>
<feature type="transmembrane region" description="Helical" evidence="1">
    <location>
        <begin position="221"/>
        <end position="239"/>
    </location>
</feature>
<proteinExistence type="predicted"/>
<dbReference type="AlphaFoldDB" id="A0A348WMR5"/>
<evidence type="ECO:0008006" key="4">
    <source>
        <dbReference type="Google" id="ProtNLM"/>
    </source>
</evidence>
<feature type="transmembrane region" description="Helical" evidence="1">
    <location>
        <begin position="189"/>
        <end position="209"/>
    </location>
</feature>
<reference evidence="2 3" key="1">
    <citation type="journal article" date="2018" name="Nat. Biotechnol.">
        <title>A standardized bacterial taxonomy based on genome phylogeny substantially revises the tree of life.</title>
        <authorList>
            <person name="Parks D.H."/>
            <person name="Chuvochina M."/>
            <person name="Waite D.W."/>
            <person name="Rinke C."/>
            <person name="Skarshewski A."/>
            <person name="Chaumeil P.A."/>
            <person name="Hugenholtz P."/>
        </authorList>
    </citation>
    <scope>NUCLEOTIDE SEQUENCE [LARGE SCALE GENOMIC DNA]</scope>
    <source>
        <strain evidence="2">UBA9360</strain>
    </source>
</reference>
<evidence type="ECO:0000313" key="3">
    <source>
        <dbReference type="Proteomes" id="UP000262878"/>
    </source>
</evidence>
<feature type="transmembrane region" description="Helical" evidence="1">
    <location>
        <begin position="45"/>
        <end position="68"/>
    </location>
</feature>
<evidence type="ECO:0000256" key="1">
    <source>
        <dbReference type="SAM" id="Phobius"/>
    </source>
</evidence>
<protein>
    <recommendedName>
        <fullName evidence="4">DUF2306 domain-containing protein</fullName>
    </recommendedName>
</protein>
<organism evidence="2 3">
    <name type="scientific">Idiomarina baltica</name>
    <dbReference type="NCBI Taxonomy" id="190892"/>
    <lineage>
        <taxon>Bacteria</taxon>
        <taxon>Pseudomonadati</taxon>
        <taxon>Pseudomonadota</taxon>
        <taxon>Gammaproteobacteria</taxon>
        <taxon>Alteromonadales</taxon>
        <taxon>Idiomarinaceae</taxon>
        <taxon>Idiomarina</taxon>
    </lineage>
</organism>
<dbReference type="Proteomes" id="UP000262878">
    <property type="component" value="Unassembled WGS sequence"/>
</dbReference>
<gene>
    <name evidence="2" type="ORF">DCR58_03465</name>
</gene>
<dbReference type="STRING" id="314276.OS145_09278"/>
<feature type="transmembrane region" description="Helical" evidence="1">
    <location>
        <begin position="125"/>
        <end position="149"/>
    </location>
</feature>
<keyword evidence="1" id="KW-1133">Transmembrane helix</keyword>